<comment type="caution">
    <text evidence="7">The sequence shown here is derived from an EMBL/GenBank/DDBJ whole genome shotgun (WGS) entry which is preliminary data.</text>
</comment>
<protein>
    <submittedName>
        <fullName evidence="7">FTR1 family protein</fullName>
    </submittedName>
</protein>
<gene>
    <name evidence="7" type="ORF">H1016_01820</name>
</gene>
<dbReference type="Pfam" id="PF03239">
    <property type="entry name" value="FTR1"/>
    <property type="match status" value="1"/>
</dbReference>
<dbReference type="EMBL" id="DVAB01000017">
    <property type="protein sequence ID" value="HIK00256.1"/>
    <property type="molecule type" value="Genomic_DNA"/>
</dbReference>
<keyword evidence="4 6" id="KW-1133">Transmembrane helix</keyword>
<sequence length="277" mass="30363">MGLPTFVITFRETLEAALVVGIILVYLIKTENTKYNKFVWGGTFSAIVGSGVAAFLFSRFAGGFTGATEQIFEGATMFAAALLLTTMIFWMLKQKHLIAEHIRAQLSKHIEMEYEIGIFALAFVMVLREGVETVIFLNATAFIGQFDFLSGILGIIVAVGLGFVIFAGIKRIDLKNFFSVTSVLLILFAAGLVAHGVHEFEEAGVVNPIKTPVYNINHILDEKGVVGSFLKALFGYNGNPSLMEVLSYLGYIGLIAIVYYNFDKIFKIQQPIATTSS</sequence>
<keyword evidence="3 6" id="KW-0812">Transmembrane</keyword>
<feature type="transmembrane region" description="Helical" evidence="6">
    <location>
        <begin position="176"/>
        <end position="197"/>
    </location>
</feature>
<organism evidence="7 8">
    <name type="scientific">Candidatus Naiadarchaeum limnaeum</name>
    <dbReference type="NCBI Taxonomy" id="2756139"/>
    <lineage>
        <taxon>Archaea</taxon>
        <taxon>Candidatus Undinarchaeota</taxon>
        <taxon>Candidatus Undinarchaeia</taxon>
        <taxon>Candidatus Naiadarchaeales</taxon>
        <taxon>Candidatus Naiadarchaeaceae</taxon>
        <taxon>Candidatus Naiadarchaeum</taxon>
    </lineage>
</organism>
<evidence type="ECO:0000256" key="6">
    <source>
        <dbReference type="SAM" id="Phobius"/>
    </source>
</evidence>
<dbReference type="GO" id="GO:0015093">
    <property type="term" value="F:ferrous iron transmembrane transporter activity"/>
    <property type="evidence" value="ECO:0007669"/>
    <property type="project" value="TreeGrafter"/>
</dbReference>
<evidence type="ECO:0000313" key="8">
    <source>
        <dbReference type="Proteomes" id="UP000646946"/>
    </source>
</evidence>
<dbReference type="AlphaFoldDB" id="A0A832V9W7"/>
<feature type="transmembrane region" description="Helical" evidence="6">
    <location>
        <begin position="6"/>
        <end position="26"/>
    </location>
</feature>
<dbReference type="PANTHER" id="PTHR31632">
    <property type="entry name" value="IRON TRANSPORTER FTH1"/>
    <property type="match status" value="1"/>
</dbReference>
<reference evidence="7 8" key="1">
    <citation type="journal article" name="Nat. Commun.">
        <title>Undinarchaeota illuminate DPANN phylogeny and the impact of gene transfer on archaeal evolution.</title>
        <authorList>
            <person name="Dombrowski N."/>
            <person name="Williams T.A."/>
            <person name="Sun J."/>
            <person name="Woodcroft B.J."/>
            <person name="Lee J.H."/>
            <person name="Minh B.Q."/>
            <person name="Rinke C."/>
            <person name="Spang A."/>
        </authorList>
    </citation>
    <scope>NUCLEOTIDE SEQUENCE [LARGE SCALE GENOMIC DNA]</scope>
    <source>
        <strain evidence="7">MAG_bin1129</strain>
    </source>
</reference>
<keyword evidence="5 6" id="KW-0472">Membrane</keyword>
<evidence type="ECO:0000256" key="3">
    <source>
        <dbReference type="ARBA" id="ARBA00022692"/>
    </source>
</evidence>
<feature type="transmembrane region" description="Helical" evidence="6">
    <location>
        <begin position="245"/>
        <end position="262"/>
    </location>
</feature>
<feature type="transmembrane region" description="Helical" evidence="6">
    <location>
        <begin position="148"/>
        <end position="169"/>
    </location>
</feature>
<feature type="transmembrane region" description="Helical" evidence="6">
    <location>
        <begin position="70"/>
        <end position="92"/>
    </location>
</feature>
<evidence type="ECO:0000256" key="2">
    <source>
        <dbReference type="ARBA" id="ARBA00008333"/>
    </source>
</evidence>
<dbReference type="GO" id="GO:0033573">
    <property type="term" value="C:high-affinity iron permease complex"/>
    <property type="evidence" value="ECO:0007669"/>
    <property type="project" value="InterPro"/>
</dbReference>
<comment type="subcellular location">
    <subcellularLocation>
        <location evidence="1">Membrane</location>
        <topology evidence="1">Multi-pass membrane protein</topology>
    </subcellularLocation>
</comment>
<comment type="similarity">
    <text evidence="2">Belongs to the oxidase-dependent Fe transporter (OFeT) (TC 9.A.10.1) family.</text>
</comment>
<keyword evidence="8" id="KW-1185">Reference proteome</keyword>
<evidence type="ECO:0000313" key="7">
    <source>
        <dbReference type="EMBL" id="HIK00256.1"/>
    </source>
</evidence>
<dbReference type="PANTHER" id="PTHR31632:SF2">
    <property type="entry name" value="PLASMA MEMBRANE IRON PERMEASE"/>
    <property type="match status" value="1"/>
</dbReference>
<name>A0A832V9W7_9ARCH</name>
<accession>A0A832V9W7</accession>
<evidence type="ECO:0000256" key="1">
    <source>
        <dbReference type="ARBA" id="ARBA00004141"/>
    </source>
</evidence>
<feature type="transmembrane region" description="Helical" evidence="6">
    <location>
        <begin position="38"/>
        <end position="58"/>
    </location>
</feature>
<evidence type="ECO:0000256" key="4">
    <source>
        <dbReference type="ARBA" id="ARBA00022989"/>
    </source>
</evidence>
<feature type="transmembrane region" description="Helical" evidence="6">
    <location>
        <begin position="112"/>
        <end position="128"/>
    </location>
</feature>
<dbReference type="InterPro" id="IPR004923">
    <property type="entry name" value="FTR1/Fip1/EfeU"/>
</dbReference>
<proteinExistence type="inferred from homology"/>
<dbReference type="Proteomes" id="UP000646946">
    <property type="component" value="Unassembled WGS sequence"/>
</dbReference>
<evidence type="ECO:0000256" key="5">
    <source>
        <dbReference type="ARBA" id="ARBA00023136"/>
    </source>
</evidence>